<dbReference type="AlphaFoldDB" id="A0A7S4GB82"/>
<dbReference type="EMBL" id="HBJA01123522">
    <property type="protein sequence ID" value="CAE0831241.1"/>
    <property type="molecule type" value="Transcribed_RNA"/>
</dbReference>
<gene>
    <name evidence="1" type="ORF">EGYM00163_LOCUS42523</name>
</gene>
<proteinExistence type="predicted"/>
<name>A0A7S4GB82_9EUGL</name>
<protein>
    <submittedName>
        <fullName evidence="1">Uncharacterized protein</fullName>
    </submittedName>
</protein>
<organism evidence="1">
    <name type="scientific">Eutreptiella gymnastica</name>
    <dbReference type="NCBI Taxonomy" id="73025"/>
    <lineage>
        <taxon>Eukaryota</taxon>
        <taxon>Discoba</taxon>
        <taxon>Euglenozoa</taxon>
        <taxon>Euglenida</taxon>
        <taxon>Spirocuta</taxon>
        <taxon>Euglenophyceae</taxon>
        <taxon>Eutreptiales</taxon>
        <taxon>Eutreptiaceae</taxon>
        <taxon>Eutreptiella</taxon>
    </lineage>
</organism>
<evidence type="ECO:0000313" key="1">
    <source>
        <dbReference type="EMBL" id="CAE0831241.1"/>
    </source>
</evidence>
<reference evidence="1" key="1">
    <citation type="submission" date="2021-01" db="EMBL/GenBank/DDBJ databases">
        <authorList>
            <person name="Corre E."/>
            <person name="Pelletier E."/>
            <person name="Niang G."/>
            <person name="Scheremetjew M."/>
            <person name="Finn R."/>
            <person name="Kale V."/>
            <person name="Holt S."/>
            <person name="Cochrane G."/>
            <person name="Meng A."/>
            <person name="Brown T."/>
            <person name="Cohen L."/>
        </authorList>
    </citation>
    <scope>NUCLEOTIDE SEQUENCE</scope>
    <source>
        <strain evidence="1">CCMP1594</strain>
    </source>
</reference>
<sequence>MVVNPLPRLTQSLLPHLSAGVDNGFAIDEKEQTGALDTQGYHSRGAQIVLSTVAAATKAAVEQGHATPDVYLYKASRMYISWRCLTNLQHTKFCTGHDSDSVPRAPGPCAISKWS</sequence>
<accession>A0A7S4GB82</accession>